<organism evidence="3 4">
    <name type="scientific">Nicrophorus vespilloides</name>
    <name type="common">Boreal carrion beetle</name>
    <dbReference type="NCBI Taxonomy" id="110193"/>
    <lineage>
        <taxon>Eukaryota</taxon>
        <taxon>Metazoa</taxon>
        <taxon>Ecdysozoa</taxon>
        <taxon>Arthropoda</taxon>
        <taxon>Hexapoda</taxon>
        <taxon>Insecta</taxon>
        <taxon>Pterygota</taxon>
        <taxon>Neoptera</taxon>
        <taxon>Endopterygota</taxon>
        <taxon>Coleoptera</taxon>
        <taxon>Polyphaga</taxon>
        <taxon>Staphyliniformia</taxon>
        <taxon>Silphidae</taxon>
        <taxon>Nicrophorinae</taxon>
        <taxon>Nicrophorus</taxon>
    </lineage>
</organism>
<gene>
    <name evidence="4" type="primary">LOC108568044</name>
</gene>
<dbReference type="RefSeq" id="XP_017784385.1">
    <property type="nucleotide sequence ID" value="XM_017928896.1"/>
</dbReference>
<dbReference type="PANTHER" id="PTHR21356:SF1">
    <property type="entry name" value="ARMADILLO REPEAT-CONTAINING PROTEIN 2"/>
    <property type="match status" value="1"/>
</dbReference>
<name>A0ABM1NC35_NICVS</name>
<feature type="repeat" description="ARM" evidence="1">
    <location>
        <begin position="712"/>
        <end position="754"/>
    </location>
</feature>
<dbReference type="GeneID" id="108568044"/>
<evidence type="ECO:0000313" key="3">
    <source>
        <dbReference type="Proteomes" id="UP000695000"/>
    </source>
</evidence>
<dbReference type="SUPFAM" id="SSF48371">
    <property type="entry name" value="ARM repeat"/>
    <property type="match status" value="1"/>
</dbReference>
<accession>A0ABM1NC35</accession>
<feature type="compositionally biased region" description="Polar residues" evidence="2">
    <location>
        <begin position="170"/>
        <end position="198"/>
    </location>
</feature>
<dbReference type="InterPro" id="IPR038905">
    <property type="entry name" value="ARMC2"/>
</dbReference>
<feature type="compositionally biased region" description="Polar residues" evidence="2">
    <location>
        <begin position="39"/>
        <end position="48"/>
    </location>
</feature>
<dbReference type="Proteomes" id="UP000695000">
    <property type="component" value="Unplaced"/>
</dbReference>
<dbReference type="Gene3D" id="1.25.10.10">
    <property type="entry name" value="Leucine-rich Repeat Variant"/>
    <property type="match status" value="2"/>
</dbReference>
<dbReference type="PROSITE" id="PS50176">
    <property type="entry name" value="ARM_REPEAT"/>
    <property type="match status" value="1"/>
</dbReference>
<evidence type="ECO:0000313" key="4">
    <source>
        <dbReference type="RefSeq" id="XP_017784385.1"/>
    </source>
</evidence>
<evidence type="ECO:0000256" key="1">
    <source>
        <dbReference type="PROSITE-ProRule" id="PRU00259"/>
    </source>
</evidence>
<proteinExistence type="predicted"/>
<feature type="compositionally biased region" description="Basic and acidic residues" evidence="2">
    <location>
        <begin position="101"/>
        <end position="111"/>
    </location>
</feature>
<dbReference type="SMART" id="SM00185">
    <property type="entry name" value="ARM"/>
    <property type="match status" value="4"/>
</dbReference>
<feature type="region of interest" description="Disordered" evidence="2">
    <location>
        <begin position="159"/>
        <end position="204"/>
    </location>
</feature>
<feature type="region of interest" description="Disordered" evidence="2">
    <location>
        <begin position="1"/>
        <end position="21"/>
    </location>
</feature>
<evidence type="ECO:0000256" key="2">
    <source>
        <dbReference type="SAM" id="MobiDB-lite"/>
    </source>
</evidence>
<reference evidence="4" key="1">
    <citation type="submission" date="2025-08" db="UniProtKB">
        <authorList>
            <consortium name="RefSeq"/>
        </authorList>
    </citation>
    <scope>IDENTIFICATION</scope>
    <source>
        <tissue evidence="4">Whole Larva</tissue>
    </source>
</reference>
<dbReference type="InterPro" id="IPR016024">
    <property type="entry name" value="ARM-type_fold"/>
</dbReference>
<dbReference type="InterPro" id="IPR011989">
    <property type="entry name" value="ARM-like"/>
</dbReference>
<feature type="region of interest" description="Disordered" evidence="2">
    <location>
        <begin position="39"/>
        <end position="63"/>
    </location>
</feature>
<keyword evidence="3" id="KW-1185">Reference proteome</keyword>
<dbReference type="PANTHER" id="PTHR21356">
    <property type="entry name" value="ARMADILLO REPEAT CONTAINING 2"/>
    <property type="match status" value="1"/>
</dbReference>
<feature type="region of interest" description="Disordered" evidence="2">
    <location>
        <begin position="85"/>
        <end position="119"/>
    </location>
</feature>
<sequence length="884" mass="100041">MDKNRNFFGAAPLPFYEPPSRKTSADIINEARLAIRESQMPQDNSFAATSIKPLQTKRPFTPRDKERLLFGKKIKDRPPSSFSLRYLQTDFSVPPSTPEDGATRKRSETRQQRSNSLSEISADGKIFNLSVKESAAQKIRLPSLDLRLSHQKKKYKNAYSLDNLPEENEATSPRGVQTRNAFSSPQERTESAVSSSHSHFGRPSKKIQNLSQCLLLGPQNLDRIFENRHIVEHSDNLFSQSGYFHGKYCGKFKEKLTASEGGAAMTIEGVLALLAEERDETVVIRLLDDLYECMERDGLLVASKVASKMKIQILKTLYRHVESPNEVLLLNIARIILALKVMGNNLTGVCKLIFKVSKSDKNDNLFFKKNLLELFVDALGRSSPLDDAEACVYGYGSIKFLTMNAKLLHQILSLGILPLMVLHIKLVNNAKLENIFIPDQTNHAVFQLTGALRNLASDETMYENFVETQAIQQLCQTLDLFTLNADIVSNISRTLSIISTNEGCCDAISEYPGIYRLFIRMFKKYPENDEIIVRLTYTLGNVVANLDNARNKYYNEDESIKTLLLLWRIYLERTLKFCSLNDDGKSSTATEDVMIKIIRIVANMAINPDIGKAMNENFGAQFIDEFIKVLISNPFKKNEELVLSVLSTLNNLSFYYSAELNEDIFHVKQINIIEAISEYTCCESKECLIEAMRILGNLSRSKITRSFISETNIFSTLISMLDSGDLSLLKTTVGVFVNLMADQKNRKLLLENYGLLKLIGVMNNYGQYDWSLSMLVCQVIWNYCIDSSNLYEAISDVEIQQLIAILVDYLDEEKIFGLMDSTGDNSDMLMTNEYMVWEEFANVATNLLEKVEQFLDRVDSEEAGTQSKRSTVDSATNISFAGWE</sequence>
<dbReference type="InterPro" id="IPR000225">
    <property type="entry name" value="Armadillo"/>
</dbReference>
<protein>
    <submittedName>
        <fullName evidence="4">Armadillo repeat-containing protein 2 isoform X1</fullName>
    </submittedName>
</protein>